<dbReference type="Gene3D" id="3.40.50.12780">
    <property type="entry name" value="N-terminal domain of ligase-like"/>
    <property type="match status" value="1"/>
</dbReference>
<evidence type="ECO:0000256" key="3">
    <source>
        <dbReference type="ARBA" id="ARBA00022832"/>
    </source>
</evidence>
<organism evidence="7 8">
    <name type="scientific">Amycolatopsis pigmentata</name>
    <dbReference type="NCBI Taxonomy" id="450801"/>
    <lineage>
        <taxon>Bacteria</taxon>
        <taxon>Bacillati</taxon>
        <taxon>Actinomycetota</taxon>
        <taxon>Actinomycetes</taxon>
        <taxon>Pseudonocardiales</taxon>
        <taxon>Pseudonocardiaceae</taxon>
        <taxon>Amycolatopsis</taxon>
    </lineage>
</organism>
<evidence type="ECO:0000256" key="1">
    <source>
        <dbReference type="ARBA" id="ARBA00006432"/>
    </source>
</evidence>
<sequence>MLVPFSVANFIDRAVQVYGDRVGIVDEPEQPAPSLGNLTYAEVGELAKRQAAHLDQLGVGFGDRIAVVSHNSARLMTSFFGVAGYGRVLVPVNFRLRPDEVRYIVEHSGARVLYVDPELVDSLKDVEAEFKYVLGNDEELFADVSEGGAAEPMPWTHDEGATATINYTSGTTARPKGVQITHRNIWTNAVTFALHAGVTDRDVYLHTLPMFHANGWGMPFAMTGLGVPNIVLRKVDGTEILRRVEKHGVTVMCAAPAVAAAVLEAAQSWEGEIPGRDKVRIIVAGAPPPTKTVMRVEEELGWEFIQIYGLTETSPLLTINRTRAEWDDLSAEERAHKLTRAGAPAIGVTLKIDAPSEEEGEHATGEVLARSNVVLDGYWEQPEESDHALRDGWFHTGDGGLLGEDGYLSIADRKKDVIITGGENVSSIEVEDVIFSHPAVAEVAVIGIPHEKWGETIKALVVLEPGQEVSEADLIRWCKAKAAGYKAPTSVEFRDELARTATGKLQKFKLRAPYWEGRELQVN</sequence>
<dbReference type="InterPro" id="IPR045851">
    <property type="entry name" value="AMP-bd_C_sf"/>
</dbReference>
<dbReference type="InterPro" id="IPR000873">
    <property type="entry name" value="AMP-dep_synth/lig_dom"/>
</dbReference>
<evidence type="ECO:0000313" key="7">
    <source>
        <dbReference type="EMBL" id="MFD2414869.1"/>
    </source>
</evidence>
<evidence type="ECO:0000313" key="8">
    <source>
        <dbReference type="Proteomes" id="UP001597417"/>
    </source>
</evidence>
<dbReference type="RefSeq" id="WP_378260139.1">
    <property type="nucleotide sequence ID" value="NZ_JBHUKR010000002.1"/>
</dbReference>
<dbReference type="Pfam" id="PF00501">
    <property type="entry name" value="AMP-binding"/>
    <property type="match status" value="1"/>
</dbReference>
<feature type="domain" description="AMP-binding enzyme C-terminal" evidence="6">
    <location>
        <begin position="429"/>
        <end position="504"/>
    </location>
</feature>
<keyword evidence="8" id="KW-1185">Reference proteome</keyword>
<keyword evidence="3" id="KW-0276">Fatty acid metabolism</keyword>
<evidence type="ECO:0000256" key="2">
    <source>
        <dbReference type="ARBA" id="ARBA00022598"/>
    </source>
</evidence>
<dbReference type="InterPro" id="IPR025110">
    <property type="entry name" value="AMP-bd_C"/>
</dbReference>
<keyword evidence="2" id="KW-0436">Ligase</keyword>
<dbReference type="SUPFAM" id="SSF56801">
    <property type="entry name" value="Acetyl-CoA synthetase-like"/>
    <property type="match status" value="1"/>
</dbReference>
<dbReference type="InterPro" id="IPR042099">
    <property type="entry name" value="ANL_N_sf"/>
</dbReference>
<reference evidence="8" key="1">
    <citation type="journal article" date="2019" name="Int. J. Syst. Evol. Microbiol.">
        <title>The Global Catalogue of Microorganisms (GCM) 10K type strain sequencing project: providing services to taxonomists for standard genome sequencing and annotation.</title>
        <authorList>
            <consortium name="The Broad Institute Genomics Platform"/>
            <consortium name="The Broad Institute Genome Sequencing Center for Infectious Disease"/>
            <person name="Wu L."/>
            <person name="Ma J."/>
        </authorList>
    </citation>
    <scope>NUCLEOTIDE SEQUENCE [LARGE SCALE GENOMIC DNA]</scope>
    <source>
        <strain evidence="8">CGMCC 4.7645</strain>
    </source>
</reference>
<dbReference type="Pfam" id="PF13193">
    <property type="entry name" value="AMP-binding_C"/>
    <property type="match status" value="1"/>
</dbReference>
<proteinExistence type="inferred from homology"/>
<dbReference type="PANTHER" id="PTHR43859">
    <property type="entry name" value="ACYL-ACTIVATING ENZYME"/>
    <property type="match status" value="1"/>
</dbReference>
<dbReference type="Gene3D" id="3.30.300.30">
    <property type="match status" value="1"/>
</dbReference>
<accession>A0ABW5FKY8</accession>
<protein>
    <submittedName>
        <fullName evidence="7">AMP-binding protein</fullName>
    </submittedName>
</protein>
<dbReference type="PANTHER" id="PTHR43859:SF4">
    <property type="entry name" value="BUTANOATE--COA LIGASE AAE1-RELATED"/>
    <property type="match status" value="1"/>
</dbReference>
<keyword evidence="4" id="KW-0443">Lipid metabolism</keyword>
<dbReference type="EMBL" id="JBHUKR010000002">
    <property type="protein sequence ID" value="MFD2414869.1"/>
    <property type="molecule type" value="Genomic_DNA"/>
</dbReference>
<comment type="similarity">
    <text evidence="1">Belongs to the ATP-dependent AMP-binding enzyme family.</text>
</comment>
<evidence type="ECO:0000259" key="6">
    <source>
        <dbReference type="Pfam" id="PF13193"/>
    </source>
</evidence>
<evidence type="ECO:0000256" key="4">
    <source>
        <dbReference type="ARBA" id="ARBA00023098"/>
    </source>
</evidence>
<gene>
    <name evidence="7" type="ORF">ACFSXZ_00825</name>
</gene>
<evidence type="ECO:0000259" key="5">
    <source>
        <dbReference type="Pfam" id="PF00501"/>
    </source>
</evidence>
<feature type="domain" description="AMP-dependent synthetase/ligase" evidence="5">
    <location>
        <begin position="13"/>
        <end position="379"/>
    </location>
</feature>
<dbReference type="Proteomes" id="UP001597417">
    <property type="component" value="Unassembled WGS sequence"/>
</dbReference>
<name>A0ABW5FKY8_9PSEU</name>
<comment type="caution">
    <text evidence="7">The sequence shown here is derived from an EMBL/GenBank/DDBJ whole genome shotgun (WGS) entry which is preliminary data.</text>
</comment>